<evidence type="ECO:0000313" key="1">
    <source>
        <dbReference type="EMBL" id="MFM9330301.1"/>
    </source>
</evidence>
<dbReference type="EMBL" id="JBJURJ010000012">
    <property type="protein sequence ID" value="MFM9330301.1"/>
    <property type="molecule type" value="Genomic_DNA"/>
</dbReference>
<gene>
    <name evidence="1" type="ORF">ACI1P1_18540</name>
</gene>
<evidence type="ECO:0000313" key="2">
    <source>
        <dbReference type="Proteomes" id="UP001631969"/>
    </source>
</evidence>
<sequence>MNGETNWISDWDAGWTAKWIADRCFTELEPLYLYHRELERPEHTPPDPELANRHMLVRKSLRLEELPVEARLRITADDYYKLYINGRYVGQGPAQGYAHHYYYNGYDVSAFLQPGENIIAVHVYYHGLICRSYSSGDNRQGLIAELWGDGKLLAATDESWRYTQAEEYGEAGIIGYNTQFLENIDLRKREKDWLSTGFDDSPWQNAWVHPGHGHTLVPQPTPHLSVYTQPPADIREVEDGIFLDFGIELTGQVRVCVSGQAGEKVEIRYGEELDGHGRVRYNMRSNCVYRDTWILSGELEELEAYDYKAFRYAEILSGPQVKLTVPSIAAVVRHYPYREEACRFESSDPRLNAIWSICANGVRYGTQENYVDCPSREKGQYLGDNTIITHAHAYLTGDLRMFRKALEDFTLLAGELCPGLLAVAPGHYMQEIADYSLQWPIQLLRYYKMSGDRELLQAKHPVAEGIIGYFAQYLGEDGLLHSVNGKWNLVDWPENLRDGYDFHLVNGHADGCHNVINSFYYGALVALVEIRQALGLPAADEGLDAFRQAFQKRFYRPDKNLFADASESEHCSLHANALPLLFGLAPEEVKASIVSLIRRKRLSCGVYMAYFVLQALAEAEEYDLLYELIVSDDLHSWNTMLEEGATTCFEAWSKELKWNTSLCHPWASAPVPLFIEAIAGLRPLAPGWDTIAFEPHIPDSLDWFRLSVPIPGGEIGLEYGGGTVRLSVPDHCTVIRPGQI</sequence>
<keyword evidence="2" id="KW-1185">Reference proteome</keyword>
<proteinExistence type="predicted"/>
<keyword evidence="1" id="KW-0378">Hydrolase</keyword>
<name>A0ACC7P2X7_9BACL</name>
<comment type="caution">
    <text evidence="1">The sequence shown here is derived from an EMBL/GenBank/DDBJ whole genome shotgun (WGS) entry which is preliminary data.</text>
</comment>
<protein>
    <submittedName>
        <fullName evidence="1">Family 78 glycoside hydrolase catalytic domain</fullName>
    </submittedName>
</protein>
<reference evidence="1" key="1">
    <citation type="submission" date="2024-12" db="EMBL/GenBank/DDBJ databases">
        <authorList>
            <person name="Wu N."/>
        </authorList>
    </citation>
    <scope>NUCLEOTIDE SEQUENCE</scope>
    <source>
        <strain evidence="1">P15</strain>
    </source>
</reference>
<accession>A0ACC7P2X7</accession>
<dbReference type="Proteomes" id="UP001631969">
    <property type="component" value="Unassembled WGS sequence"/>
</dbReference>
<organism evidence="1 2">
    <name type="scientific">Paenibacillus mesotrionivorans</name>
    <dbReference type="NCBI Taxonomy" id="3160968"/>
    <lineage>
        <taxon>Bacteria</taxon>
        <taxon>Bacillati</taxon>
        <taxon>Bacillota</taxon>
        <taxon>Bacilli</taxon>
        <taxon>Bacillales</taxon>
        <taxon>Paenibacillaceae</taxon>
        <taxon>Paenibacillus</taxon>
    </lineage>
</organism>